<organism evidence="11 12">
    <name type="scientific">Streptomonospora nanhaiensis</name>
    <dbReference type="NCBI Taxonomy" id="1323731"/>
    <lineage>
        <taxon>Bacteria</taxon>
        <taxon>Bacillati</taxon>
        <taxon>Actinomycetota</taxon>
        <taxon>Actinomycetes</taxon>
        <taxon>Streptosporangiales</taxon>
        <taxon>Nocardiopsidaceae</taxon>
        <taxon>Streptomonospora</taxon>
    </lineage>
</organism>
<feature type="transmembrane region" description="Helical" evidence="9">
    <location>
        <begin position="435"/>
        <end position="453"/>
    </location>
</feature>
<dbReference type="GO" id="GO:0055085">
    <property type="term" value="P:transmembrane transport"/>
    <property type="evidence" value="ECO:0007669"/>
    <property type="project" value="InterPro"/>
</dbReference>
<evidence type="ECO:0000256" key="8">
    <source>
        <dbReference type="SAM" id="MobiDB-lite"/>
    </source>
</evidence>
<reference evidence="11 12" key="1">
    <citation type="submission" date="2020-07" db="EMBL/GenBank/DDBJ databases">
        <title>Sequencing the genomes of 1000 actinobacteria strains.</title>
        <authorList>
            <person name="Klenk H.-P."/>
        </authorList>
    </citation>
    <scope>NUCLEOTIDE SEQUENCE [LARGE SCALE GENOMIC DNA]</scope>
    <source>
        <strain evidence="11 12">DSM 45927</strain>
    </source>
</reference>
<comment type="caution">
    <text evidence="11">The sequence shown here is derived from an EMBL/GenBank/DDBJ whole genome shotgun (WGS) entry which is preliminary data.</text>
</comment>
<evidence type="ECO:0000256" key="7">
    <source>
        <dbReference type="ARBA" id="ARBA00023136"/>
    </source>
</evidence>
<evidence type="ECO:0000256" key="6">
    <source>
        <dbReference type="ARBA" id="ARBA00022989"/>
    </source>
</evidence>
<evidence type="ECO:0000256" key="1">
    <source>
        <dbReference type="ARBA" id="ARBA00004141"/>
    </source>
</evidence>
<comment type="similarity">
    <text evidence="2">Belongs to the amino acid-polyamine-organocation (APC) superfamily. Amino acid transporter (AAT) (TC 2.A.3.1) family.</text>
</comment>
<feature type="region of interest" description="Disordered" evidence="8">
    <location>
        <begin position="462"/>
        <end position="493"/>
    </location>
</feature>
<dbReference type="PANTHER" id="PTHR43495:SF5">
    <property type="entry name" value="GAMMA-AMINOBUTYRIC ACID PERMEASE"/>
    <property type="match status" value="1"/>
</dbReference>
<evidence type="ECO:0000313" key="12">
    <source>
        <dbReference type="Proteomes" id="UP000575985"/>
    </source>
</evidence>
<evidence type="ECO:0000313" key="11">
    <source>
        <dbReference type="EMBL" id="NYI94368.1"/>
    </source>
</evidence>
<evidence type="ECO:0000259" key="10">
    <source>
        <dbReference type="Pfam" id="PF00324"/>
    </source>
</evidence>
<dbReference type="AlphaFoldDB" id="A0A853BFX1"/>
<feature type="domain" description="Amino acid permease/ SLC12A" evidence="10">
    <location>
        <begin position="25"/>
        <end position="434"/>
    </location>
</feature>
<feature type="transmembrane region" description="Helical" evidence="9">
    <location>
        <begin position="411"/>
        <end position="429"/>
    </location>
</feature>
<dbReference type="EMBL" id="JACCFO010000001">
    <property type="protein sequence ID" value="NYI94368.1"/>
    <property type="molecule type" value="Genomic_DNA"/>
</dbReference>
<evidence type="ECO:0000256" key="2">
    <source>
        <dbReference type="ARBA" id="ARBA00008583"/>
    </source>
</evidence>
<dbReference type="PROSITE" id="PS00218">
    <property type="entry name" value="AMINO_ACID_PERMEASE_1"/>
    <property type="match status" value="1"/>
</dbReference>
<accession>A0A853BFX1</accession>
<dbReference type="GO" id="GO:0016020">
    <property type="term" value="C:membrane"/>
    <property type="evidence" value="ECO:0007669"/>
    <property type="project" value="UniProtKB-SubCell"/>
</dbReference>
<evidence type="ECO:0000256" key="5">
    <source>
        <dbReference type="ARBA" id="ARBA00022970"/>
    </source>
</evidence>
<keyword evidence="4 9" id="KW-0812">Transmembrane</keyword>
<feature type="transmembrane region" description="Helical" evidence="9">
    <location>
        <begin position="366"/>
        <end position="390"/>
    </location>
</feature>
<dbReference type="InterPro" id="IPR004840">
    <property type="entry name" value="Amino_acid_permease_CS"/>
</dbReference>
<dbReference type="Pfam" id="PF00324">
    <property type="entry name" value="AA_permease"/>
    <property type="match status" value="1"/>
</dbReference>
<feature type="transmembrane region" description="Helical" evidence="9">
    <location>
        <begin position="205"/>
        <end position="226"/>
    </location>
</feature>
<keyword evidence="6 9" id="KW-1133">Transmembrane helix</keyword>
<feature type="transmembrane region" description="Helical" evidence="9">
    <location>
        <begin position="133"/>
        <end position="154"/>
    </location>
</feature>
<feature type="compositionally biased region" description="Low complexity" evidence="8">
    <location>
        <begin position="468"/>
        <end position="481"/>
    </location>
</feature>
<feature type="transmembrane region" description="Helical" evidence="9">
    <location>
        <begin position="166"/>
        <end position="185"/>
    </location>
</feature>
<dbReference type="PANTHER" id="PTHR43495">
    <property type="entry name" value="GABA PERMEASE"/>
    <property type="match status" value="1"/>
</dbReference>
<sequence length="493" mass="51161">MTADQTPAPAPTRTAGLAHTLRRRHMAMIAIGGSVGAGLFIGSGAVINAAGPAAILSYALAGALVLLTLRALGEMVVARPAAGSFSDYARMALGPRAGFCIGWLYWWMYSVLVAAEAVAGAATLAGWVPLPGWLLSLLLLLVMTGANLVSARAFGETESLFSLIKVATIVAFLIMGGLFALGMWPGAEGSTVDNLWAHGGFAPNGWGAVLAATVVVLFSFGGVEIVTIAAGESAEPERNVARAATNVLWRIALFYVASILVVVVVLPWDTAEVLESPFVSVMQEVGVPGAPLIMEVVVFVAVLSVLNAALYTSSRMLHVLTRQGDAPRGLSTVGRRGVPTRAILLGTAVGYASVIGNYVWPTTVFPFLVASIGAILLVLFITIVVSQLVLGRRLRRQEPERLTFRMWGFPYVSWAVLAGLLSVMAAMALLPEQRLPLAATLGALAVTLVAYELRRRLGRTPVTREPLGTGAPAESAGSAADGAGGGAAPAGGA</sequence>
<proteinExistence type="inferred from homology"/>
<name>A0A853BFX1_9ACTN</name>
<dbReference type="InterPro" id="IPR004841">
    <property type="entry name" value="AA-permease/SLC12A_dom"/>
</dbReference>
<feature type="transmembrane region" description="Helical" evidence="9">
    <location>
        <begin position="288"/>
        <end position="312"/>
    </location>
</feature>
<evidence type="ECO:0000256" key="4">
    <source>
        <dbReference type="ARBA" id="ARBA00022692"/>
    </source>
</evidence>
<dbReference type="FunFam" id="1.20.1740.10:FF:000001">
    <property type="entry name" value="Amino acid permease"/>
    <property type="match status" value="1"/>
</dbReference>
<feature type="transmembrane region" description="Helical" evidence="9">
    <location>
        <begin position="104"/>
        <end position="127"/>
    </location>
</feature>
<feature type="compositionally biased region" description="Gly residues" evidence="8">
    <location>
        <begin position="482"/>
        <end position="493"/>
    </location>
</feature>
<keyword evidence="5" id="KW-0029">Amino-acid transport</keyword>
<feature type="transmembrane region" description="Helical" evidence="9">
    <location>
        <begin position="342"/>
        <end position="360"/>
    </location>
</feature>
<feature type="transmembrane region" description="Helical" evidence="9">
    <location>
        <begin position="247"/>
        <end position="268"/>
    </location>
</feature>
<keyword evidence="3" id="KW-0813">Transport</keyword>
<evidence type="ECO:0000256" key="9">
    <source>
        <dbReference type="SAM" id="Phobius"/>
    </source>
</evidence>
<feature type="transmembrane region" description="Helical" evidence="9">
    <location>
        <begin position="53"/>
        <end position="72"/>
    </location>
</feature>
<feature type="transmembrane region" description="Helical" evidence="9">
    <location>
        <begin position="27"/>
        <end position="47"/>
    </location>
</feature>
<dbReference type="Proteomes" id="UP000575985">
    <property type="component" value="Unassembled WGS sequence"/>
</dbReference>
<dbReference type="GO" id="GO:0006865">
    <property type="term" value="P:amino acid transport"/>
    <property type="evidence" value="ECO:0007669"/>
    <property type="project" value="UniProtKB-KW"/>
</dbReference>
<comment type="subcellular location">
    <subcellularLocation>
        <location evidence="1">Membrane</location>
        <topology evidence="1">Multi-pass membrane protein</topology>
    </subcellularLocation>
</comment>
<keyword evidence="12" id="KW-1185">Reference proteome</keyword>
<gene>
    <name evidence="11" type="ORF">HNR12_000645</name>
</gene>
<keyword evidence="7 9" id="KW-0472">Membrane</keyword>
<dbReference type="PIRSF" id="PIRSF006060">
    <property type="entry name" value="AA_transporter"/>
    <property type="match status" value="1"/>
</dbReference>
<dbReference type="Gene3D" id="1.20.1740.10">
    <property type="entry name" value="Amino acid/polyamine transporter I"/>
    <property type="match status" value="1"/>
</dbReference>
<protein>
    <submittedName>
        <fullName evidence="11">GABA permease</fullName>
    </submittedName>
</protein>
<evidence type="ECO:0000256" key="3">
    <source>
        <dbReference type="ARBA" id="ARBA00022448"/>
    </source>
</evidence>